<dbReference type="EMBL" id="MIEK01000078">
    <property type="protein sequence ID" value="OEH80903.1"/>
    <property type="molecule type" value="Genomic_DNA"/>
</dbReference>
<keyword evidence="2" id="KW-1133">Transmembrane helix</keyword>
<evidence type="ECO:0000256" key="2">
    <source>
        <dbReference type="SAM" id="Phobius"/>
    </source>
</evidence>
<protein>
    <submittedName>
        <fullName evidence="3">Uncharacterized protein</fullName>
    </submittedName>
</protein>
<feature type="compositionally biased region" description="Basic and acidic residues" evidence="1">
    <location>
        <begin position="12"/>
        <end position="25"/>
    </location>
</feature>
<keyword evidence="2" id="KW-0812">Transmembrane</keyword>
<dbReference type="Proteomes" id="UP000095256">
    <property type="component" value="Unassembled WGS sequence"/>
</dbReference>
<accession>A0A1E5KSS1</accession>
<keyword evidence="4" id="KW-1185">Reference proteome</keyword>
<keyword evidence="2" id="KW-0472">Membrane</keyword>
<gene>
    <name evidence="3" type="ORF">BCR26_06640</name>
</gene>
<organism evidence="3 4">
    <name type="scientific">Enterococcus rivorum</name>
    <dbReference type="NCBI Taxonomy" id="762845"/>
    <lineage>
        <taxon>Bacteria</taxon>
        <taxon>Bacillati</taxon>
        <taxon>Bacillota</taxon>
        <taxon>Bacilli</taxon>
        <taxon>Lactobacillales</taxon>
        <taxon>Enterococcaceae</taxon>
        <taxon>Enterococcus</taxon>
    </lineage>
</organism>
<dbReference type="AlphaFoldDB" id="A0A1E5KSS1"/>
<feature type="compositionally biased region" description="Polar residues" evidence="1">
    <location>
        <begin position="1"/>
        <end position="11"/>
    </location>
</feature>
<reference evidence="3 4" key="1">
    <citation type="submission" date="2016-09" db="EMBL/GenBank/DDBJ databases">
        <authorList>
            <person name="Capua I."/>
            <person name="De Benedictis P."/>
            <person name="Joannis T."/>
            <person name="Lombin L.H."/>
            <person name="Cattoli G."/>
        </authorList>
    </citation>
    <scope>NUCLEOTIDE SEQUENCE [LARGE SCALE GENOMIC DNA]</scope>
    <source>
        <strain evidence="3 4">LMG 25899</strain>
    </source>
</reference>
<name>A0A1E5KSS1_9ENTE</name>
<comment type="caution">
    <text evidence="3">The sequence shown here is derived from an EMBL/GenBank/DDBJ whole genome shotgun (WGS) entry which is preliminary data.</text>
</comment>
<proteinExistence type="predicted"/>
<dbReference type="STRING" id="762845.BCR26_06640"/>
<feature type="region of interest" description="Disordered" evidence="1">
    <location>
        <begin position="1"/>
        <end position="31"/>
    </location>
</feature>
<sequence>MKKVTNGSEGMSNHEEEVETKEIQKHPRNKNKKRVRSAALVLLGIVIGIIGYMMYMNLEPFTDEAKVAGIPDDYIKVVKQSDDSLAPLFIASAKYDYNTSGKTISIYVDYYEKEVQKKHDLVLNVDQMDEGPLAGTIYSGLTSTEELGDFQDLLVTINSNKARYTGNYSFEEVNLNTENGLLFTENAFEDGKVTKGKKYVMQAWSTGQKIYNNEKDLFSNKFLKESPQTVLFYFVIE</sequence>
<dbReference type="RefSeq" id="WP_069700190.1">
    <property type="nucleotide sequence ID" value="NZ_JAGGMA010000006.1"/>
</dbReference>
<evidence type="ECO:0000256" key="1">
    <source>
        <dbReference type="SAM" id="MobiDB-lite"/>
    </source>
</evidence>
<dbReference type="OrthoDB" id="2361332at2"/>
<evidence type="ECO:0000313" key="3">
    <source>
        <dbReference type="EMBL" id="OEH80903.1"/>
    </source>
</evidence>
<evidence type="ECO:0000313" key="4">
    <source>
        <dbReference type="Proteomes" id="UP000095256"/>
    </source>
</evidence>
<feature type="transmembrane region" description="Helical" evidence="2">
    <location>
        <begin position="35"/>
        <end position="55"/>
    </location>
</feature>